<feature type="region of interest" description="Disordered" evidence="1">
    <location>
        <begin position="1"/>
        <end position="25"/>
    </location>
</feature>
<dbReference type="Gene3D" id="3.40.50.1000">
    <property type="entry name" value="HAD superfamily/HAD-like"/>
    <property type="match status" value="1"/>
</dbReference>
<dbReference type="InterPro" id="IPR036412">
    <property type="entry name" value="HAD-like_sf"/>
</dbReference>
<keyword evidence="4" id="KW-1185">Reference proteome</keyword>
<evidence type="ECO:0000256" key="1">
    <source>
        <dbReference type="SAM" id="MobiDB-lite"/>
    </source>
</evidence>
<keyword evidence="3" id="KW-0808">Transferase</keyword>
<name>A0A366DML5_9NOCA</name>
<dbReference type="Pfam" id="PF13671">
    <property type="entry name" value="AAA_33"/>
    <property type="match status" value="1"/>
</dbReference>
<accession>A0A366DML5</accession>
<dbReference type="Gene3D" id="3.40.50.300">
    <property type="entry name" value="P-loop containing nucleotide triphosphate hydrolases"/>
    <property type="match status" value="1"/>
</dbReference>
<dbReference type="InterPro" id="IPR056782">
    <property type="entry name" value="HAD_PNKP"/>
</dbReference>
<reference evidence="3 4" key="1">
    <citation type="submission" date="2018-06" db="EMBL/GenBank/DDBJ databases">
        <title>Genomic Encyclopedia of Type Strains, Phase IV (KMG-IV): sequencing the most valuable type-strain genomes for metagenomic binning, comparative biology and taxonomic classification.</title>
        <authorList>
            <person name="Goeker M."/>
        </authorList>
    </citation>
    <scope>NUCLEOTIDE SEQUENCE [LARGE SCALE GENOMIC DNA]</scope>
    <source>
        <strain evidence="3 4">DSM 44599</strain>
    </source>
</reference>
<sequence>MQPQQLAILRGPQGAGKTRRSRQLVRETPNTVRIGRDDMRRMALGRTGVLEREHEDLITAMMRGAAEEALRQGAHVVIDATHLVHRHAQGWADFAAARGAEFVLHDMATPFADCVANDEARALAGRRSVGPELIAASFRRWPPEKWKPVVPAVDRLAITPYEPDPTLPPAWIVDLDGTLADNRWRDPYDYNDLRSDPVIAPTRSIVNALAGGDSLDSVIILSGRDACTEEDTIAWLEEHHILFDELHMRTTGDRRPDALVKLELFDTALRETYNVLGVIDDRLAVVRMWHRLGLTVFRAGDPDATH</sequence>
<evidence type="ECO:0000313" key="3">
    <source>
        <dbReference type="EMBL" id="RBO91330.1"/>
    </source>
</evidence>
<proteinExistence type="predicted"/>
<dbReference type="STRING" id="1210090.GCA_001613185_00907"/>
<dbReference type="OrthoDB" id="7592866at2"/>
<dbReference type="EMBL" id="QNRE01000004">
    <property type="protein sequence ID" value="RBO91330.1"/>
    <property type="molecule type" value="Genomic_DNA"/>
</dbReference>
<protein>
    <submittedName>
        <fullName evidence="3">Putative kinase</fullName>
    </submittedName>
</protein>
<organism evidence="3 4">
    <name type="scientific">Nocardia puris</name>
    <dbReference type="NCBI Taxonomy" id="208602"/>
    <lineage>
        <taxon>Bacteria</taxon>
        <taxon>Bacillati</taxon>
        <taxon>Actinomycetota</taxon>
        <taxon>Actinomycetes</taxon>
        <taxon>Mycobacteriales</taxon>
        <taxon>Nocardiaceae</taxon>
        <taxon>Nocardia</taxon>
    </lineage>
</organism>
<dbReference type="GO" id="GO:0016301">
    <property type="term" value="F:kinase activity"/>
    <property type="evidence" value="ECO:0007669"/>
    <property type="project" value="UniProtKB-KW"/>
</dbReference>
<dbReference type="SUPFAM" id="SSF52540">
    <property type="entry name" value="P-loop containing nucleoside triphosphate hydrolases"/>
    <property type="match status" value="1"/>
</dbReference>
<keyword evidence="3" id="KW-0418">Kinase</keyword>
<gene>
    <name evidence="3" type="ORF">DFR74_10432</name>
</gene>
<dbReference type="Pfam" id="PF25109">
    <property type="entry name" value="HAD_PNKP"/>
    <property type="match status" value="1"/>
</dbReference>
<dbReference type="InterPro" id="IPR023214">
    <property type="entry name" value="HAD_sf"/>
</dbReference>
<dbReference type="InterPro" id="IPR027417">
    <property type="entry name" value="P-loop_NTPase"/>
</dbReference>
<feature type="domain" description="Polynucleotide kinase PNKP phosphatase" evidence="2">
    <location>
        <begin position="168"/>
        <end position="299"/>
    </location>
</feature>
<dbReference type="SUPFAM" id="SSF56784">
    <property type="entry name" value="HAD-like"/>
    <property type="match status" value="1"/>
</dbReference>
<dbReference type="AlphaFoldDB" id="A0A366DML5"/>
<dbReference type="Proteomes" id="UP000252586">
    <property type="component" value="Unassembled WGS sequence"/>
</dbReference>
<comment type="caution">
    <text evidence="3">The sequence shown here is derived from an EMBL/GenBank/DDBJ whole genome shotgun (WGS) entry which is preliminary data.</text>
</comment>
<evidence type="ECO:0000313" key="4">
    <source>
        <dbReference type="Proteomes" id="UP000252586"/>
    </source>
</evidence>
<dbReference type="RefSeq" id="WP_067503743.1">
    <property type="nucleotide sequence ID" value="NZ_QNRE01000004.1"/>
</dbReference>
<evidence type="ECO:0000259" key="2">
    <source>
        <dbReference type="Pfam" id="PF25109"/>
    </source>
</evidence>